<evidence type="ECO:0000313" key="2">
    <source>
        <dbReference type="EMBL" id="KOO33725.1"/>
    </source>
</evidence>
<accession>A0A0M0K4H4</accession>
<name>A0A0M0K4H4_9EUKA</name>
<gene>
    <name evidence="2" type="ORF">Ctob_015127</name>
</gene>
<dbReference type="EMBL" id="JWZX01001443">
    <property type="protein sequence ID" value="KOO33725.1"/>
    <property type="molecule type" value="Genomic_DNA"/>
</dbReference>
<protein>
    <submittedName>
        <fullName evidence="2">Uncharacterized protein</fullName>
    </submittedName>
</protein>
<proteinExistence type="predicted"/>
<evidence type="ECO:0000256" key="1">
    <source>
        <dbReference type="SAM" id="MobiDB-lite"/>
    </source>
</evidence>
<sequence>MSSSHALMKDMKDIARIRSTGAGSSSSHALLAARSAALESAAPTNPRRALREAEHRSARRAFLDIEERNAGLDDYCARRTAPAPGWQSPFANTAGFGSRDTRFAAYWRAPAHKPQTSVVVGPGVYELDPPGSSASLGSTIRASTAAAVNPFRYGETAPLSMATSFGHPEINDWWCDIGKEGCLRPTAHAVHGGNYEPGLFWYKENLCVCEACYRAGYAEDHHGYALAEDEMRRHRIPEELSPAGTFAPGWRKSDYHKFLGFAGNQSRGASRAQETARLRHAKRAQDSAHKARRRELTALGR</sequence>
<evidence type="ECO:0000313" key="3">
    <source>
        <dbReference type="Proteomes" id="UP000037460"/>
    </source>
</evidence>
<comment type="caution">
    <text evidence="2">The sequence shown here is derived from an EMBL/GenBank/DDBJ whole genome shotgun (WGS) entry which is preliminary data.</text>
</comment>
<reference evidence="3" key="1">
    <citation type="journal article" date="2015" name="PLoS Genet.">
        <title>Genome Sequence and Transcriptome Analyses of Chrysochromulina tobin: Metabolic Tools for Enhanced Algal Fitness in the Prominent Order Prymnesiales (Haptophyceae).</title>
        <authorList>
            <person name="Hovde B.T."/>
            <person name="Deodato C.R."/>
            <person name="Hunsperger H.M."/>
            <person name="Ryken S.A."/>
            <person name="Yost W."/>
            <person name="Jha R.K."/>
            <person name="Patterson J."/>
            <person name="Monnat R.J. Jr."/>
            <person name="Barlow S.B."/>
            <person name="Starkenburg S.R."/>
            <person name="Cattolico R.A."/>
        </authorList>
    </citation>
    <scope>NUCLEOTIDE SEQUENCE</scope>
    <source>
        <strain evidence="3">CCMP291</strain>
    </source>
</reference>
<keyword evidence="3" id="KW-1185">Reference proteome</keyword>
<feature type="region of interest" description="Disordered" evidence="1">
    <location>
        <begin position="266"/>
        <end position="301"/>
    </location>
</feature>
<dbReference type="AlphaFoldDB" id="A0A0M0K4H4"/>
<dbReference type="Proteomes" id="UP000037460">
    <property type="component" value="Unassembled WGS sequence"/>
</dbReference>
<organism evidence="2 3">
    <name type="scientific">Chrysochromulina tobinii</name>
    <dbReference type="NCBI Taxonomy" id="1460289"/>
    <lineage>
        <taxon>Eukaryota</taxon>
        <taxon>Haptista</taxon>
        <taxon>Haptophyta</taxon>
        <taxon>Prymnesiophyceae</taxon>
        <taxon>Prymnesiales</taxon>
        <taxon>Chrysochromulinaceae</taxon>
        <taxon>Chrysochromulina</taxon>
    </lineage>
</organism>